<comment type="cofactor">
    <cofactor evidence="2">
        <name>Cu cation</name>
        <dbReference type="ChEBI" id="CHEBI:23378"/>
    </cofactor>
    <text evidence="2">Binds 1 copper ion per subunit.</text>
</comment>
<feature type="region of interest" description="Disordered" evidence="3">
    <location>
        <begin position="29"/>
        <end position="58"/>
    </location>
</feature>
<sequence>MKHSFYRPGALLLALTIGSVALFSCNNEGSSKDGDDTTAATFSPVPDSVPHSGHDTASAPMVSHAEAVLNGTKADTTVSGLAKFDVANGKVKLELEVTVPKKANSTVAVHLHEHGDCGDSGNASHGHWNPTSAQHGKWGEGSFHLGDIGNVKLDGKGKGKLSVETDLWTLGGPAASSILGKALIVHSGVDDYKTQPTGNAGSRIGCGVIQ</sequence>
<comment type="function">
    <text evidence="2">Destroys radicals which are normally produced within the cells and which are toxic to biological systems.</text>
</comment>
<accession>A0ABS9KZR5</accession>
<comment type="caution">
    <text evidence="6">The sequence shown here is derived from an EMBL/GenBank/DDBJ whole genome shotgun (WGS) entry which is preliminary data.</text>
</comment>
<dbReference type="Pfam" id="PF00080">
    <property type="entry name" value="Sod_Cu"/>
    <property type="match status" value="1"/>
</dbReference>
<dbReference type="SUPFAM" id="SSF49329">
    <property type="entry name" value="Cu,Zn superoxide dismutase-like"/>
    <property type="match status" value="1"/>
</dbReference>
<proteinExistence type="inferred from homology"/>
<dbReference type="RefSeq" id="WP_237876649.1">
    <property type="nucleotide sequence ID" value="NZ_JAKLTR010000026.1"/>
</dbReference>
<keyword evidence="2" id="KW-0186">Copper</keyword>
<dbReference type="PROSITE" id="PS51257">
    <property type="entry name" value="PROKAR_LIPOPROTEIN"/>
    <property type="match status" value="1"/>
</dbReference>
<dbReference type="Proteomes" id="UP001165367">
    <property type="component" value="Unassembled WGS sequence"/>
</dbReference>
<organism evidence="6 7">
    <name type="scientific">Terrimonas ginsenosidimutans</name>
    <dbReference type="NCBI Taxonomy" id="2908004"/>
    <lineage>
        <taxon>Bacteria</taxon>
        <taxon>Pseudomonadati</taxon>
        <taxon>Bacteroidota</taxon>
        <taxon>Chitinophagia</taxon>
        <taxon>Chitinophagales</taxon>
        <taxon>Chitinophagaceae</taxon>
        <taxon>Terrimonas</taxon>
    </lineage>
</organism>
<evidence type="ECO:0000256" key="1">
    <source>
        <dbReference type="ARBA" id="ARBA00010457"/>
    </source>
</evidence>
<comment type="catalytic activity">
    <reaction evidence="2">
        <text>2 superoxide + 2 H(+) = H2O2 + O2</text>
        <dbReference type="Rhea" id="RHEA:20696"/>
        <dbReference type="ChEBI" id="CHEBI:15378"/>
        <dbReference type="ChEBI" id="CHEBI:15379"/>
        <dbReference type="ChEBI" id="CHEBI:16240"/>
        <dbReference type="ChEBI" id="CHEBI:18421"/>
        <dbReference type="EC" id="1.15.1.1"/>
    </reaction>
</comment>
<keyword evidence="7" id="KW-1185">Reference proteome</keyword>
<keyword evidence="2" id="KW-0862">Zinc</keyword>
<dbReference type="PRINTS" id="PR00068">
    <property type="entry name" value="CUZNDISMTASE"/>
</dbReference>
<evidence type="ECO:0000256" key="2">
    <source>
        <dbReference type="RuleBase" id="RU000393"/>
    </source>
</evidence>
<evidence type="ECO:0000313" key="7">
    <source>
        <dbReference type="Proteomes" id="UP001165367"/>
    </source>
</evidence>
<dbReference type="EC" id="1.15.1.1" evidence="2"/>
<dbReference type="InterPro" id="IPR036423">
    <property type="entry name" value="SOD-like_Cu/Zn_dom_sf"/>
</dbReference>
<protein>
    <recommendedName>
        <fullName evidence="2">Superoxide dismutase [Cu-Zn]</fullName>
        <ecNumber evidence="2">1.15.1.1</ecNumber>
    </recommendedName>
</protein>
<dbReference type="InterPro" id="IPR018152">
    <property type="entry name" value="SOD_Cu/Zn_BS"/>
</dbReference>
<gene>
    <name evidence="6" type="ORF">LZZ85_26165</name>
</gene>
<dbReference type="Gene3D" id="2.60.40.200">
    <property type="entry name" value="Superoxide dismutase, copper/zinc binding domain"/>
    <property type="match status" value="1"/>
</dbReference>
<feature type="domain" description="Superoxide dismutase copper/zinc binding" evidence="5">
    <location>
        <begin position="78"/>
        <end position="209"/>
    </location>
</feature>
<evidence type="ECO:0000313" key="6">
    <source>
        <dbReference type="EMBL" id="MCG2617813.1"/>
    </source>
</evidence>
<dbReference type="InterPro" id="IPR024134">
    <property type="entry name" value="SOD_Cu/Zn_/chaperone"/>
</dbReference>
<feature type="signal peptide" evidence="4">
    <location>
        <begin position="1"/>
        <end position="23"/>
    </location>
</feature>
<dbReference type="InterPro" id="IPR001424">
    <property type="entry name" value="SOD_Cu_Zn_dom"/>
</dbReference>
<dbReference type="PANTHER" id="PTHR10003">
    <property type="entry name" value="SUPEROXIDE DISMUTASE CU-ZN -RELATED"/>
    <property type="match status" value="1"/>
</dbReference>
<reference evidence="6" key="1">
    <citation type="submission" date="2022-01" db="EMBL/GenBank/DDBJ databases">
        <authorList>
            <person name="Jo J.-H."/>
            <person name="Im W.-T."/>
        </authorList>
    </citation>
    <scope>NUCLEOTIDE SEQUENCE</scope>
    <source>
        <strain evidence="6">NA20</strain>
    </source>
</reference>
<comment type="similarity">
    <text evidence="1 2">Belongs to the Cu-Zn superoxide dismutase family.</text>
</comment>
<evidence type="ECO:0000256" key="3">
    <source>
        <dbReference type="SAM" id="MobiDB-lite"/>
    </source>
</evidence>
<keyword evidence="2" id="KW-0479">Metal-binding</keyword>
<dbReference type="EMBL" id="JAKLTR010000026">
    <property type="protein sequence ID" value="MCG2617813.1"/>
    <property type="molecule type" value="Genomic_DNA"/>
</dbReference>
<keyword evidence="2" id="KW-0560">Oxidoreductase</keyword>
<name>A0ABS9KZR5_9BACT</name>
<comment type="cofactor">
    <cofactor evidence="2">
        <name>Zn(2+)</name>
        <dbReference type="ChEBI" id="CHEBI:29105"/>
    </cofactor>
    <text evidence="2">Binds 1 zinc ion per subunit.</text>
</comment>
<feature type="chain" id="PRO_5047253430" description="Superoxide dismutase [Cu-Zn]" evidence="4">
    <location>
        <begin position="24"/>
        <end position="210"/>
    </location>
</feature>
<dbReference type="PROSITE" id="PS00332">
    <property type="entry name" value="SOD_CU_ZN_2"/>
    <property type="match status" value="1"/>
</dbReference>
<evidence type="ECO:0000256" key="4">
    <source>
        <dbReference type="SAM" id="SignalP"/>
    </source>
</evidence>
<evidence type="ECO:0000259" key="5">
    <source>
        <dbReference type="Pfam" id="PF00080"/>
    </source>
</evidence>
<keyword evidence="4" id="KW-0732">Signal</keyword>